<dbReference type="EMBL" id="JBHUIY010000051">
    <property type="protein sequence ID" value="MFD2235516.1"/>
    <property type="molecule type" value="Genomic_DNA"/>
</dbReference>
<dbReference type="Gene3D" id="3.90.1570.30">
    <property type="match status" value="1"/>
</dbReference>
<dbReference type="Pfam" id="PF00271">
    <property type="entry name" value="Helicase_C"/>
    <property type="match status" value="1"/>
</dbReference>
<dbReference type="PROSITE" id="PS51192">
    <property type="entry name" value="HELICASE_ATP_BIND_1"/>
    <property type="match status" value="1"/>
</dbReference>
<dbReference type="InterPro" id="IPR014001">
    <property type="entry name" value="Helicase_ATP-bd"/>
</dbReference>
<dbReference type="InterPro" id="IPR050742">
    <property type="entry name" value="Helicase_Restrict-Modif_Enz"/>
</dbReference>
<accession>A0ABW5CF17</accession>
<proteinExistence type="predicted"/>
<dbReference type="InterPro" id="IPR013670">
    <property type="entry name" value="EcoEI_R_C_dom"/>
</dbReference>
<dbReference type="Proteomes" id="UP001597296">
    <property type="component" value="Unassembled WGS sequence"/>
</dbReference>
<organism evidence="4 5">
    <name type="scientific">Phaeospirillum tilakii</name>
    <dbReference type="NCBI Taxonomy" id="741673"/>
    <lineage>
        <taxon>Bacteria</taxon>
        <taxon>Pseudomonadati</taxon>
        <taxon>Pseudomonadota</taxon>
        <taxon>Alphaproteobacteria</taxon>
        <taxon>Rhodospirillales</taxon>
        <taxon>Rhodospirillaceae</taxon>
        <taxon>Phaeospirillum</taxon>
    </lineage>
</organism>
<reference evidence="5" key="1">
    <citation type="journal article" date="2019" name="Int. J. Syst. Evol. Microbiol.">
        <title>The Global Catalogue of Microorganisms (GCM) 10K type strain sequencing project: providing services to taxonomists for standard genome sequencing and annotation.</title>
        <authorList>
            <consortium name="The Broad Institute Genomics Platform"/>
            <consortium name="The Broad Institute Genome Sequencing Center for Infectious Disease"/>
            <person name="Wu L."/>
            <person name="Ma J."/>
        </authorList>
    </citation>
    <scope>NUCLEOTIDE SEQUENCE [LARGE SCALE GENOMIC DNA]</scope>
    <source>
        <strain evidence="5">KCTC 15012</strain>
    </source>
</reference>
<dbReference type="SUPFAM" id="SSF52540">
    <property type="entry name" value="P-loop containing nucleoside triphosphate hydrolases"/>
    <property type="match status" value="2"/>
</dbReference>
<dbReference type="CDD" id="cd18032">
    <property type="entry name" value="DEXHc_RE_I_III_res"/>
    <property type="match status" value="1"/>
</dbReference>
<feature type="domain" description="Helicase ATP-binding" evidence="3">
    <location>
        <begin position="363"/>
        <end position="514"/>
    </location>
</feature>
<dbReference type="InterPro" id="IPR001650">
    <property type="entry name" value="Helicase_C-like"/>
</dbReference>
<evidence type="ECO:0000259" key="3">
    <source>
        <dbReference type="PROSITE" id="PS51192"/>
    </source>
</evidence>
<feature type="coiled-coil region" evidence="1">
    <location>
        <begin position="154"/>
        <end position="181"/>
    </location>
</feature>
<evidence type="ECO:0000313" key="4">
    <source>
        <dbReference type="EMBL" id="MFD2235516.1"/>
    </source>
</evidence>
<dbReference type="PANTHER" id="PTHR47396:SF1">
    <property type="entry name" value="ATP-DEPENDENT HELICASE IRC3-RELATED"/>
    <property type="match status" value="1"/>
</dbReference>
<dbReference type="InterPro" id="IPR007409">
    <property type="entry name" value="Restrct_endonuc_type1_HsdR_N"/>
</dbReference>
<sequence>MQSINFEILRKERPALAVLGGFAEHYLHTDPPSCLTKLRIYGEQLTKAIYWELRLKRPEELNFDGLLSAPEFKQAVPKVILDKLHALRKEGNKAAHGQAVDGKRASWVLEEAFQLGAWFLVRFLGRKPEDIPAFHPIEIPTAKAVETEATKAALEEKERQLLALVAERDALKQAYQALEVKADTLDKGQQAADALKFNEATTRRRLIDVALADAGWNVGANGKNTAEVGQEVELPDQPTNSGIGYADYVLWDDDGKPLAVIEAKKTTVSAETGRKQAELYANALEKLHGLRPAIFYTNGFDIWLWDDAQGYAPRSLFGFYSKDSLQHLVRFKRSSKEALNTLTVNPSIAGRMYQIETIKRVTEAFSKKKTKALIVQATGTGKTRVAIALSDLLIRAKWVKRVLFLCDRNELRRQAKNAYTEHLPEPLAVVNSATSKDRNKRIYVATYPSMMGVFQSFDAGFFDLIIADESHRSIYNVYGDIFRYFDALQVGLTATPVEFISRNTFSLFGCQGKDPTAAYTLERAIQEGFLVPYEVYSHTTQFLRDGIKYDELSEEQKQEVEEEGIDPGELDHEAEDVSKQIFNKDTERQILRNLMENGIRDATGQSPGKSVIFARSHDHAVLLEKLFNEMYPQYGGRFCQVIDNYNPRAESLIDDFKGEGTNDELTIAISVDMLDTGIDVPEIVNLVFAKPVKSKVKFWQMIGRGTRLCPGLFGPGKDKTVFRIFDHWGNFEYFAQDKPEAEPTASKPLMQRLFEARLALASAALSDMELDTFTTAVKLVEADVRALPDDSISVKEKRQDIHAILQDGVIEQFSPATQQALKGMAAPLMQWVNVRGHSDALDFDLLVTTMQAALIKKSAEFQNLKGDMVNRVNALQMNLNQVKAKAESIKKVKSADFWATVTPAQLEALRQDLRGIMQFRQGGGTGPGAKPRVIDITEDEGQIETGKTSSNIRSVDLAAYRARVEQALAELFATDPTLKKIRAGEQVTQADLEALVSLVLTRHPDVDLTILKDFYPETAGHLDLIIRQIVGMDPDAVKAHFTAFVQTYPSLTAAQTQFLQLLQNHIAQNGAIALERLADSPFTMLDEEGIFGVFPSDTQRNDLLAIIKSFLPEETVSP</sequence>
<evidence type="ECO:0000313" key="5">
    <source>
        <dbReference type="Proteomes" id="UP001597296"/>
    </source>
</evidence>
<keyword evidence="5" id="KW-1185">Reference proteome</keyword>
<evidence type="ECO:0000256" key="2">
    <source>
        <dbReference type="SAM" id="MobiDB-lite"/>
    </source>
</evidence>
<keyword evidence="4" id="KW-0378">Hydrolase</keyword>
<dbReference type="InterPro" id="IPR006935">
    <property type="entry name" value="Helicase/UvrB_N"/>
</dbReference>
<gene>
    <name evidence="4" type="ORF">ACFSNB_17070</name>
</gene>
<keyword evidence="1" id="KW-0175">Coiled coil</keyword>
<comment type="caution">
    <text evidence="4">The sequence shown here is derived from an EMBL/GenBank/DDBJ whole genome shotgun (WGS) entry which is preliminary data.</text>
</comment>
<keyword evidence="4" id="KW-0547">Nucleotide-binding</keyword>
<dbReference type="GO" id="GO:0004386">
    <property type="term" value="F:helicase activity"/>
    <property type="evidence" value="ECO:0007669"/>
    <property type="project" value="UniProtKB-KW"/>
</dbReference>
<keyword evidence="4" id="KW-0347">Helicase</keyword>
<name>A0ABW5CF17_9PROT</name>
<dbReference type="InterPro" id="IPR027417">
    <property type="entry name" value="P-loop_NTPase"/>
</dbReference>
<dbReference type="SMART" id="SM00487">
    <property type="entry name" value="DEXDc"/>
    <property type="match status" value="1"/>
</dbReference>
<protein>
    <submittedName>
        <fullName evidence="4">DEAD/DEAH box helicase family protein</fullName>
    </submittedName>
</protein>
<dbReference type="RefSeq" id="WP_377318771.1">
    <property type="nucleotide sequence ID" value="NZ_JBHUIY010000051.1"/>
</dbReference>
<dbReference type="Gene3D" id="3.40.50.300">
    <property type="entry name" value="P-loop containing nucleotide triphosphate hydrolases"/>
    <property type="match status" value="2"/>
</dbReference>
<dbReference type="PANTHER" id="PTHR47396">
    <property type="entry name" value="TYPE I RESTRICTION ENZYME ECOKI R PROTEIN"/>
    <property type="match status" value="1"/>
</dbReference>
<keyword evidence="4" id="KW-0067">ATP-binding</keyword>
<evidence type="ECO:0000256" key="1">
    <source>
        <dbReference type="SAM" id="Coils"/>
    </source>
</evidence>
<dbReference type="Pfam" id="PF04313">
    <property type="entry name" value="HSDR_N"/>
    <property type="match status" value="1"/>
</dbReference>
<feature type="region of interest" description="Disordered" evidence="2">
    <location>
        <begin position="554"/>
        <end position="576"/>
    </location>
</feature>
<dbReference type="CDD" id="cd18799">
    <property type="entry name" value="SF2_C_EcoAI-like"/>
    <property type="match status" value="1"/>
</dbReference>
<dbReference type="Pfam" id="PF08463">
    <property type="entry name" value="EcoEI_R_C"/>
    <property type="match status" value="1"/>
</dbReference>
<dbReference type="Pfam" id="PF04851">
    <property type="entry name" value="ResIII"/>
    <property type="match status" value="1"/>
</dbReference>